<evidence type="ECO:0000256" key="2">
    <source>
        <dbReference type="ARBA" id="ARBA00023204"/>
    </source>
</evidence>
<reference evidence="6 7" key="1">
    <citation type="submission" date="2018-03" db="EMBL/GenBank/DDBJ databases">
        <title>Bacteriophage NCPPB3778 and a type I-E CRISPR drive the evolution of the US Biological Select Agent, Rathayibacter toxicus.</title>
        <authorList>
            <person name="Davis E.W.II."/>
            <person name="Tabima J.F."/>
            <person name="Weisberg A.J."/>
            <person name="Dantas Lopes L."/>
            <person name="Wiseman M.S."/>
            <person name="Wiseman M.S."/>
            <person name="Pupko T."/>
            <person name="Belcher M.S."/>
            <person name="Sechler A.J."/>
            <person name="Tancos M.A."/>
            <person name="Schroeder B.K."/>
            <person name="Murray T.D."/>
            <person name="Luster D.G."/>
            <person name="Schneider W.L."/>
            <person name="Rogers E."/>
            <person name="Andreote F.D."/>
            <person name="Grunwald N.J."/>
            <person name="Putnam M.L."/>
            <person name="Chang J.H."/>
        </authorList>
    </citation>
    <scope>NUCLEOTIDE SEQUENCE [LARGE SCALE GENOMIC DNA]</scope>
    <source>
        <strain evidence="6 7">NCCPB 2253</strain>
    </source>
</reference>
<gene>
    <name evidence="6" type="ORF">C7V51_08430</name>
</gene>
<accession>A0AAD1ACK4</accession>
<dbReference type="Proteomes" id="UP000283946">
    <property type="component" value="Chromosome"/>
</dbReference>
<keyword evidence="2" id="KW-0234">DNA repair</keyword>
<dbReference type="InterPro" id="IPR027417">
    <property type="entry name" value="P-loop_NTPase"/>
</dbReference>
<keyword evidence="3" id="KW-0742">SOS response</keyword>
<evidence type="ECO:0000259" key="5">
    <source>
        <dbReference type="Pfam" id="PF13166"/>
    </source>
</evidence>
<feature type="coiled-coil region" evidence="4">
    <location>
        <begin position="265"/>
        <end position="292"/>
    </location>
</feature>
<dbReference type="EMBL" id="CP028130">
    <property type="protein sequence ID" value="AZZ55896.1"/>
    <property type="molecule type" value="Genomic_DNA"/>
</dbReference>
<keyword evidence="4" id="KW-0175">Coiled coil</keyword>
<dbReference type="CDD" id="cd00267">
    <property type="entry name" value="ABC_ATPase"/>
    <property type="match status" value="1"/>
</dbReference>
<dbReference type="InterPro" id="IPR026866">
    <property type="entry name" value="CR006_AAA"/>
</dbReference>
<sequence>MSTADLVEEKNVEDPRSTLARWANGKDEWVRFLVKSVLASGHAVDRSDVEYAYDLFRQAKGLEERTLPVEPDLAVETVVEEKVSPLVIRKLDKVSGVNALVSTSVIEPHDGLTILYGENGTGKTGYSRVFKALAGSRTADPILGDVAAVSQLPVSASISYLLGTELHELDWRGDFGRSPFTRMSIFDSPAVTFHVDDELEYVYVPAVLALFNHVSSGIKEVKQLIDADLLSLTKASPSLLHRFPRDSVIYPQIETLGATSDLVSLKALADTRTEADADIEQLQTVVAALQTDSASNTLALTRRQARVLDQALTASEQLGELDLVAHNEMHTSLKRLESDRDLFRTTFFETADLPVEPEERWERFVQAGAEYQEHLDSSGSHDDSRCLYCRQQLTPAGHALLARYSEYLLDKIGKDIASAKASITSVKSAIERVDVGEVRAFVDEFAELDVKPSFLESLKPIVAAFDHARTRTRAGEVIDVDLVSVAGRVSGQLSENKATVDATILELQKQVSDRDELLKQKRADLQKLQVAVELGRCWAELEAVVVNAKEADKLRLLAKPFSGFLRTLTDLSKAASDHLVNESFDSLFLEECEALRAPSLKVEFIGRQGRAHRKKVLSGKHRPSKILSEGEQKVLAMADFLAEARLSGISAPVIFDDPVSSLDHRRINEVADRIARLADTIQVIVFTHDVLFAAALISRFEKSKRCRFYQITDDGGKGKVTAASGPRWDSISELTKKVNLTIEAAKKESGDTREALIRTGYGWLRSWCEVFTEMDLLQGVSQRYRPNIQMTVLSKINGDALGIASEAVFRVFEDACRYIDSHSQPLAALNVVPALSDLEADWQEMKDVRSTYLKSLSA</sequence>
<dbReference type="Gene3D" id="3.40.50.300">
    <property type="entry name" value="P-loop containing nucleotide triphosphate hydrolases"/>
    <property type="match status" value="1"/>
</dbReference>
<dbReference type="GO" id="GO:0000731">
    <property type="term" value="P:DNA synthesis involved in DNA repair"/>
    <property type="evidence" value="ECO:0007669"/>
    <property type="project" value="TreeGrafter"/>
</dbReference>
<dbReference type="PANTHER" id="PTHR32182:SF0">
    <property type="entry name" value="DNA REPLICATION AND REPAIR PROTEIN RECF"/>
    <property type="match status" value="1"/>
</dbReference>
<dbReference type="SUPFAM" id="SSF52540">
    <property type="entry name" value="P-loop containing nucleoside triphosphate hydrolases"/>
    <property type="match status" value="1"/>
</dbReference>
<evidence type="ECO:0000256" key="4">
    <source>
        <dbReference type="SAM" id="Coils"/>
    </source>
</evidence>
<dbReference type="KEGG" id="ria:C7V51_08430"/>
<dbReference type="GO" id="GO:0006302">
    <property type="term" value="P:double-strand break repair"/>
    <property type="evidence" value="ECO:0007669"/>
    <property type="project" value="TreeGrafter"/>
</dbReference>
<dbReference type="PANTHER" id="PTHR32182">
    <property type="entry name" value="DNA REPLICATION AND REPAIR PROTEIN RECF"/>
    <property type="match status" value="1"/>
</dbReference>
<keyword evidence="1" id="KW-0227">DNA damage</keyword>
<feature type="domain" description="Protein CR006 P-loop" evidence="5">
    <location>
        <begin position="620"/>
        <end position="722"/>
    </location>
</feature>
<evidence type="ECO:0000313" key="7">
    <source>
        <dbReference type="Proteomes" id="UP000283946"/>
    </source>
</evidence>
<protein>
    <recommendedName>
        <fullName evidence="5">Protein CR006 P-loop domain-containing protein</fullName>
    </recommendedName>
</protein>
<organism evidence="6 7">
    <name type="scientific">Rathayibacter iranicus</name>
    <dbReference type="NCBI Taxonomy" id="59737"/>
    <lineage>
        <taxon>Bacteria</taxon>
        <taxon>Bacillati</taxon>
        <taxon>Actinomycetota</taxon>
        <taxon>Actinomycetes</taxon>
        <taxon>Micrococcales</taxon>
        <taxon>Microbacteriaceae</taxon>
        <taxon>Rathayibacter</taxon>
    </lineage>
</organism>
<name>A0AAD1ACK4_9MICO</name>
<dbReference type="Pfam" id="PF13166">
    <property type="entry name" value="AAA_13"/>
    <property type="match status" value="1"/>
</dbReference>
<evidence type="ECO:0000256" key="1">
    <source>
        <dbReference type="ARBA" id="ARBA00022763"/>
    </source>
</evidence>
<proteinExistence type="predicted"/>
<dbReference type="AlphaFoldDB" id="A0AAD1ACK4"/>
<evidence type="ECO:0000313" key="6">
    <source>
        <dbReference type="EMBL" id="AZZ55896.1"/>
    </source>
</evidence>
<dbReference type="GO" id="GO:0009432">
    <property type="term" value="P:SOS response"/>
    <property type="evidence" value="ECO:0007669"/>
    <property type="project" value="UniProtKB-KW"/>
</dbReference>
<dbReference type="RefSeq" id="WP_104265054.1">
    <property type="nucleotide sequence ID" value="NZ_CP028130.1"/>
</dbReference>
<evidence type="ECO:0000256" key="3">
    <source>
        <dbReference type="ARBA" id="ARBA00023236"/>
    </source>
</evidence>